<evidence type="ECO:0000313" key="1">
    <source>
        <dbReference type="EMBL" id="KAK5079845.1"/>
    </source>
</evidence>
<organism evidence="1 2">
    <name type="scientific">Lithohypha guttulata</name>
    <dbReference type="NCBI Taxonomy" id="1690604"/>
    <lineage>
        <taxon>Eukaryota</taxon>
        <taxon>Fungi</taxon>
        <taxon>Dikarya</taxon>
        <taxon>Ascomycota</taxon>
        <taxon>Pezizomycotina</taxon>
        <taxon>Eurotiomycetes</taxon>
        <taxon>Chaetothyriomycetidae</taxon>
        <taxon>Chaetothyriales</taxon>
        <taxon>Trichomeriaceae</taxon>
        <taxon>Lithohypha</taxon>
    </lineage>
</organism>
<gene>
    <name evidence="1" type="ORF">LTR24_008905</name>
</gene>
<accession>A0ABR0JYM3</accession>
<protein>
    <submittedName>
        <fullName evidence="1">Uncharacterized protein</fullName>
    </submittedName>
</protein>
<sequence>MMFVARDNTITEPSQEVVCSLYIGDYVLGQEQYYDHTFKEIDSLIYRAFSHFSTIRLKLMFVGHHSERTWGVHQQLEALLRRYRRLLNHKPIHAEFDCILPDRYAAFIQTPDLKDQSSLWKPIADLVTSGKPPVDLPRAFLKLSELWDKFQINSADYEDGNTILSEAEDAVNEFDVDRFVKKRAELIELQRRMLGQSVDELYGHDDLKLHRLRIIHDFETLRRELGESEDLST</sequence>
<dbReference type="EMBL" id="JAVRRG010000169">
    <property type="protein sequence ID" value="KAK5079845.1"/>
    <property type="molecule type" value="Genomic_DNA"/>
</dbReference>
<proteinExistence type="predicted"/>
<evidence type="ECO:0000313" key="2">
    <source>
        <dbReference type="Proteomes" id="UP001345013"/>
    </source>
</evidence>
<reference evidence="1 2" key="1">
    <citation type="submission" date="2023-08" db="EMBL/GenBank/DDBJ databases">
        <title>Black Yeasts Isolated from many extreme environments.</title>
        <authorList>
            <person name="Coleine C."/>
            <person name="Stajich J.E."/>
            <person name="Selbmann L."/>
        </authorList>
    </citation>
    <scope>NUCLEOTIDE SEQUENCE [LARGE SCALE GENOMIC DNA]</scope>
    <source>
        <strain evidence="1 2">CCFEE 5885</strain>
    </source>
</reference>
<comment type="caution">
    <text evidence="1">The sequence shown here is derived from an EMBL/GenBank/DDBJ whole genome shotgun (WGS) entry which is preliminary data.</text>
</comment>
<keyword evidence="2" id="KW-1185">Reference proteome</keyword>
<dbReference type="Proteomes" id="UP001345013">
    <property type="component" value="Unassembled WGS sequence"/>
</dbReference>
<name>A0ABR0JYM3_9EURO</name>